<feature type="transmembrane region" description="Helical" evidence="2">
    <location>
        <begin position="68"/>
        <end position="93"/>
    </location>
</feature>
<sequence length="190" mass="19681">MIGILQQLLRLGVVNALNPARLVEDATSAARRIVILIACAAFAAFILLPAVGCAAAGVWILVQHHLGPVWAAFITAAALALIAIIVLVIGLVASRSGKRQPARSRDRAHHDSRPAGPSPMDMAAAALPGIIALMQAPKRAASKAATAGAAAGRGVFSRHKGAFLLGAAVVGLVMGQDLFRGRARRKRDDK</sequence>
<evidence type="ECO:0000256" key="2">
    <source>
        <dbReference type="SAM" id="Phobius"/>
    </source>
</evidence>
<keyword evidence="2" id="KW-0812">Transmembrane</keyword>
<comment type="caution">
    <text evidence="3">The sequence shown here is derived from an EMBL/GenBank/DDBJ whole genome shotgun (WGS) entry which is preliminary data.</text>
</comment>
<evidence type="ECO:0000313" key="4">
    <source>
        <dbReference type="Proteomes" id="UP000708298"/>
    </source>
</evidence>
<evidence type="ECO:0000256" key="1">
    <source>
        <dbReference type="SAM" id="MobiDB-lite"/>
    </source>
</evidence>
<dbReference type="InterPro" id="IPR009937">
    <property type="entry name" value="Phage_holin_3_6"/>
</dbReference>
<dbReference type="RefSeq" id="WP_227322988.1">
    <property type="nucleotide sequence ID" value="NZ_JAESVB010000012.1"/>
</dbReference>
<feature type="transmembrane region" description="Helical" evidence="2">
    <location>
        <begin position="33"/>
        <end position="62"/>
    </location>
</feature>
<protein>
    <submittedName>
        <fullName evidence="3">Phage holin family protein</fullName>
    </submittedName>
</protein>
<dbReference type="Proteomes" id="UP000708298">
    <property type="component" value="Unassembled WGS sequence"/>
</dbReference>
<evidence type="ECO:0000313" key="3">
    <source>
        <dbReference type="EMBL" id="MCB8877335.1"/>
    </source>
</evidence>
<dbReference type="AlphaFoldDB" id="A0A964E0B1"/>
<accession>A0A964E0B1</accession>
<feature type="compositionally biased region" description="Basic and acidic residues" evidence="1">
    <location>
        <begin position="103"/>
        <end position="113"/>
    </location>
</feature>
<keyword evidence="4" id="KW-1185">Reference proteome</keyword>
<name>A0A964E0B1_9PROT</name>
<keyword evidence="2" id="KW-1133">Transmembrane helix</keyword>
<gene>
    <name evidence="3" type="ORF">ASILVAE211_19215</name>
</gene>
<dbReference type="Pfam" id="PF07332">
    <property type="entry name" value="Phage_holin_3_6"/>
    <property type="match status" value="1"/>
</dbReference>
<reference evidence="3" key="2">
    <citation type="submission" date="2021-01" db="EMBL/GenBank/DDBJ databases">
        <authorList>
            <person name="Mieszkin S."/>
            <person name="Pouder E."/>
            <person name="Alain K."/>
        </authorList>
    </citation>
    <scope>NUCLEOTIDE SEQUENCE</scope>
    <source>
        <strain evidence="3">HW T2.11</strain>
    </source>
</reference>
<reference evidence="3" key="1">
    <citation type="journal article" date="2021" name="Microorganisms">
        <title>Acidisoma silvae sp. nov. and Acidisomacellulosilytica sp. nov., Two Acidophilic Bacteria Isolated from Decaying Wood, Hydrolyzing Cellulose and Producing Poly-3-hydroxybutyrate.</title>
        <authorList>
            <person name="Mieszkin S."/>
            <person name="Pouder E."/>
            <person name="Uroz S."/>
            <person name="Simon-Colin C."/>
            <person name="Alain K."/>
        </authorList>
    </citation>
    <scope>NUCLEOTIDE SEQUENCE</scope>
    <source>
        <strain evidence="3">HW T2.11</strain>
    </source>
</reference>
<organism evidence="3 4">
    <name type="scientific">Acidisoma silvae</name>
    <dbReference type="NCBI Taxonomy" id="2802396"/>
    <lineage>
        <taxon>Bacteria</taxon>
        <taxon>Pseudomonadati</taxon>
        <taxon>Pseudomonadota</taxon>
        <taxon>Alphaproteobacteria</taxon>
        <taxon>Acetobacterales</taxon>
        <taxon>Acidocellaceae</taxon>
        <taxon>Acidisoma</taxon>
    </lineage>
</organism>
<dbReference type="EMBL" id="JAESVB010000012">
    <property type="protein sequence ID" value="MCB8877335.1"/>
    <property type="molecule type" value="Genomic_DNA"/>
</dbReference>
<keyword evidence="2" id="KW-0472">Membrane</keyword>
<proteinExistence type="predicted"/>
<feature type="region of interest" description="Disordered" evidence="1">
    <location>
        <begin position="100"/>
        <end position="119"/>
    </location>
</feature>